<accession>A0A0E4H6J5</accession>
<reference evidence="2" key="1">
    <citation type="submission" date="2015-03" db="EMBL/GenBank/DDBJ databases">
        <authorList>
            <person name="Urmite Genomes"/>
        </authorList>
    </citation>
    <scope>NUCLEOTIDE SEQUENCE [LARGE SCALE GENOMIC DNA]</scope>
    <source>
        <strain evidence="2">FF10</strain>
    </source>
</reference>
<name>A0A0E4H6J5_9STRE</name>
<dbReference type="Proteomes" id="UP000198604">
    <property type="component" value="Unassembled WGS sequence"/>
</dbReference>
<proteinExistence type="predicted"/>
<keyword evidence="2" id="KW-1185">Reference proteome</keyword>
<dbReference type="STRING" id="1608583.BN1356_00189"/>
<dbReference type="RefSeq" id="WP_093649567.1">
    <property type="nucleotide sequence ID" value="NZ_CTEN01000001.1"/>
</dbReference>
<protein>
    <submittedName>
        <fullName evidence="1">Uncharacterized protein</fullName>
    </submittedName>
</protein>
<sequence length="78" mass="8641">MSTYRIQFGKGVAVPDLAASPKLAEILTVEKKQEDWLLVKTKLNDGELRKLITEEYNLPMKDVVLVSTHIAFGAAAIL</sequence>
<organism evidence="1 2">
    <name type="scientific">Streptococcus varani</name>
    <dbReference type="NCBI Taxonomy" id="1608583"/>
    <lineage>
        <taxon>Bacteria</taxon>
        <taxon>Bacillati</taxon>
        <taxon>Bacillota</taxon>
        <taxon>Bacilli</taxon>
        <taxon>Lactobacillales</taxon>
        <taxon>Streptococcaceae</taxon>
        <taxon>Streptococcus</taxon>
    </lineage>
</organism>
<evidence type="ECO:0000313" key="1">
    <source>
        <dbReference type="EMBL" id="CQR23820.1"/>
    </source>
</evidence>
<dbReference type="AlphaFoldDB" id="A0A0E4H6J5"/>
<gene>
    <name evidence="1" type="ORF">BN1356_00189</name>
</gene>
<dbReference type="EMBL" id="CTEN01000001">
    <property type="protein sequence ID" value="CQR23820.1"/>
    <property type="molecule type" value="Genomic_DNA"/>
</dbReference>
<evidence type="ECO:0000313" key="2">
    <source>
        <dbReference type="Proteomes" id="UP000198604"/>
    </source>
</evidence>